<gene>
    <name evidence="1" type="ORF">UU49_C0005G0052</name>
</gene>
<reference evidence="1 2" key="1">
    <citation type="journal article" date="2015" name="Nature">
        <title>rRNA introns, odd ribosomes, and small enigmatic genomes across a large radiation of phyla.</title>
        <authorList>
            <person name="Brown C.T."/>
            <person name="Hug L.A."/>
            <person name="Thomas B.C."/>
            <person name="Sharon I."/>
            <person name="Castelle C.J."/>
            <person name="Singh A."/>
            <person name="Wilkins M.J."/>
            <person name="Williams K.H."/>
            <person name="Banfield J.F."/>
        </authorList>
    </citation>
    <scope>NUCLEOTIDE SEQUENCE [LARGE SCALE GENOMIC DNA]</scope>
</reference>
<protein>
    <submittedName>
        <fullName evidence="1">Uncharacterized protein</fullName>
    </submittedName>
</protein>
<proteinExistence type="predicted"/>
<dbReference type="Proteomes" id="UP000034108">
    <property type="component" value="Unassembled WGS sequence"/>
</dbReference>
<evidence type="ECO:0000313" key="1">
    <source>
        <dbReference type="EMBL" id="KKR99594.1"/>
    </source>
</evidence>
<organism evidence="1 2">
    <name type="scientific">Candidatus Magasanikbacteria bacterium GW2011_GWC2_41_17</name>
    <dbReference type="NCBI Taxonomy" id="1619048"/>
    <lineage>
        <taxon>Bacteria</taxon>
        <taxon>Candidatus Magasanikiibacteriota</taxon>
    </lineage>
</organism>
<dbReference type="AlphaFoldDB" id="A0A0G0VFC8"/>
<dbReference type="STRING" id="1619048.UU49_C0005G0052"/>
<accession>A0A0G0VFC8</accession>
<sequence>MTKRRLIGRLCFGNGAKDKSTRERSLRGDCTRNVFSPVELIGIYKNEPAGYFICAHSEMKNYGFSFLSLHLIIMLCV</sequence>
<evidence type="ECO:0000313" key="2">
    <source>
        <dbReference type="Proteomes" id="UP000034108"/>
    </source>
</evidence>
<name>A0A0G0VFC8_9BACT</name>
<comment type="caution">
    <text evidence="1">The sequence shown here is derived from an EMBL/GenBank/DDBJ whole genome shotgun (WGS) entry which is preliminary data.</text>
</comment>
<dbReference type="EMBL" id="LCAV01000005">
    <property type="protein sequence ID" value="KKR99594.1"/>
    <property type="molecule type" value="Genomic_DNA"/>
</dbReference>